<dbReference type="GO" id="GO:0008235">
    <property type="term" value="F:metalloexopeptidase activity"/>
    <property type="evidence" value="ECO:0007669"/>
    <property type="project" value="InterPro"/>
</dbReference>
<gene>
    <name evidence="11" type="ORF">CTheo_2480</name>
</gene>
<evidence type="ECO:0000313" key="11">
    <source>
        <dbReference type="EMBL" id="KAB5594011.1"/>
    </source>
</evidence>
<keyword evidence="5 9" id="KW-0732">Signal</keyword>
<feature type="domain" description="Peptidase M28" evidence="10">
    <location>
        <begin position="183"/>
        <end position="373"/>
    </location>
</feature>
<proteinExistence type="inferred from homology"/>
<feature type="chain" id="PRO_5024486873" description="Peptide hydrolase" evidence="9">
    <location>
        <begin position="17"/>
        <end position="395"/>
    </location>
</feature>
<evidence type="ECO:0000256" key="5">
    <source>
        <dbReference type="ARBA" id="ARBA00022729"/>
    </source>
</evidence>
<keyword evidence="4 9" id="KW-0479">Metal-binding</keyword>
<evidence type="ECO:0000256" key="4">
    <source>
        <dbReference type="ARBA" id="ARBA00022723"/>
    </source>
</evidence>
<dbReference type="AlphaFoldDB" id="A0A5N5QR23"/>
<keyword evidence="7 9" id="KW-0862">Zinc</keyword>
<dbReference type="Proteomes" id="UP000383932">
    <property type="component" value="Unassembled WGS sequence"/>
</dbReference>
<dbReference type="FunFam" id="3.40.630.10:FF:000042">
    <property type="entry name" value="Peptide hydrolase"/>
    <property type="match status" value="1"/>
</dbReference>
<dbReference type="PANTHER" id="PTHR12147:SF56">
    <property type="entry name" value="AMINOPEPTIDASE YDR415C-RELATED"/>
    <property type="match status" value="1"/>
</dbReference>
<comment type="caution">
    <text evidence="11">The sequence shown here is derived from an EMBL/GenBank/DDBJ whole genome shotgun (WGS) entry which is preliminary data.</text>
</comment>
<evidence type="ECO:0000256" key="8">
    <source>
        <dbReference type="ARBA" id="ARBA00043962"/>
    </source>
</evidence>
<organism evidence="11 12">
    <name type="scientific">Ceratobasidium theobromae</name>
    <dbReference type="NCBI Taxonomy" id="1582974"/>
    <lineage>
        <taxon>Eukaryota</taxon>
        <taxon>Fungi</taxon>
        <taxon>Dikarya</taxon>
        <taxon>Basidiomycota</taxon>
        <taxon>Agaricomycotina</taxon>
        <taxon>Agaricomycetes</taxon>
        <taxon>Cantharellales</taxon>
        <taxon>Ceratobasidiaceae</taxon>
        <taxon>Ceratobasidium</taxon>
    </lineage>
</organism>
<dbReference type="EMBL" id="SSOP01000026">
    <property type="protein sequence ID" value="KAB5594011.1"/>
    <property type="molecule type" value="Genomic_DNA"/>
</dbReference>
<name>A0A5N5QR23_9AGAM</name>
<comment type="similarity">
    <text evidence="8">Belongs to the peptidase M28 family. M28E subfamily.</text>
</comment>
<dbReference type="InterPro" id="IPR045175">
    <property type="entry name" value="M28_fam"/>
</dbReference>
<evidence type="ECO:0000256" key="9">
    <source>
        <dbReference type="RuleBase" id="RU361240"/>
    </source>
</evidence>
<evidence type="ECO:0000256" key="1">
    <source>
        <dbReference type="ARBA" id="ARBA00001947"/>
    </source>
</evidence>
<dbReference type="Pfam" id="PF04389">
    <property type="entry name" value="Peptidase_M28"/>
    <property type="match status" value="1"/>
</dbReference>
<dbReference type="GO" id="GO:0004177">
    <property type="term" value="F:aminopeptidase activity"/>
    <property type="evidence" value="ECO:0007669"/>
    <property type="project" value="UniProtKB-KW"/>
</dbReference>
<keyword evidence="12" id="KW-1185">Reference proteome</keyword>
<dbReference type="CDD" id="cd03879">
    <property type="entry name" value="M28_AAP"/>
    <property type="match status" value="1"/>
</dbReference>
<evidence type="ECO:0000256" key="3">
    <source>
        <dbReference type="ARBA" id="ARBA00022670"/>
    </source>
</evidence>
<sequence>MLLSALLCSSIALSSASPLRALVENQVPFELHDPKATIEVPSGFNVDLDSMRLVQFSDDEAPVWISELDKITATAAGKKFFDITDHPESSFAPIHLAKQSFGSPNATELVNPVLKTLSTDGPKANLEKFTSFRTRYYRSDTGKQSQQWLKAKIEETTNKFASPSLRNMISVAEFPHTWGQNSIILRIKGSNPNAGTVIISAHQDSTNMWPFMPAPGADDDGSGTVTILEAYRALIAANFTPVHDVEFHWYSAEEAGLLGSQAVAKHYSENKANVKAQIQFDMTAWVQRGSREEVGIITDFVDPDLTAYITKLVETYLTIPPAKTKCGYACSDHASWTKYGYPSAFTIESSFETTNHNIHSVNDRIDYSPEFSFEHALEFSKLAVAFAVELGGWQK</sequence>
<evidence type="ECO:0000256" key="2">
    <source>
        <dbReference type="ARBA" id="ARBA00022438"/>
    </source>
</evidence>
<protein>
    <recommendedName>
        <fullName evidence="9">Peptide hydrolase</fullName>
        <ecNumber evidence="9">3.4.-.-</ecNumber>
    </recommendedName>
</protein>
<dbReference type="GO" id="GO:0006508">
    <property type="term" value="P:proteolysis"/>
    <property type="evidence" value="ECO:0007669"/>
    <property type="project" value="UniProtKB-KW"/>
</dbReference>
<dbReference type="GO" id="GO:0046872">
    <property type="term" value="F:metal ion binding"/>
    <property type="evidence" value="ECO:0007669"/>
    <property type="project" value="UniProtKB-KW"/>
</dbReference>
<dbReference type="InterPro" id="IPR007484">
    <property type="entry name" value="Peptidase_M28"/>
</dbReference>
<accession>A0A5N5QR23</accession>
<dbReference type="SUPFAM" id="SSF53187">
    <property type="entry name" value="Zn-dependent exopeptidases"/>
    <property type="match status" value="1"/>
</dbReference>
<feature type="signal peptide" evidence="9">
    <location>
        <begin position="1"/>
        <end position="16"/>
    </location>
</feature>
<keyword evidence="3 9" id="KW-0645">Protease</keyword>
<keyword evidence="6 9" id="KW-0378">Hydrolase</keyword>
<evidence type="ECO:0000313" key="12">
    <source>
        <dbReference type="Proteomes" id="UP000383932"/>
    </source>
</evidence>
<evidence type="ECO:0000256" key="6">
    <source>
        <dbReference type="ARBA" id="ARBA00022801"/>
    </source>
</evidence>
<dbReference type="Gene3D" id="3.40.630.10">
    <property type="entry name" value="Zn peptidases"/>
    <property type="match status" value="1"/>
</dbReference>
<evidence type="ECO:0000256" key="7">
    <source>
        <dbReference type="ARBA" id="ARBA00022833"/>
    </source>
</evidence>
<reference evidence="11 12" key="1">
    <citation type="journal article" date="2019" name="Fungal Biol. Biotechnol.">
        <title>Draft genome sequence of fastidious pathogen Ceratobasidium theobromae, which causes vascular-streak dieback in Theobroma cacao.</title>
        <authorList>
            <person name="Ali S.S."/>
            <person name="Asman A."/>
            <person name="Shao J."/>
            <person name="Firmansyah A.P."/>
            <person name="Susilo A.W."/>
            <person name="Rosmana A."/>
            <person name="McMahon P."/>
            <person name="Junaid M."/>
            <person name="Guest D."/>
            <person name="Kheng T.Y."/>
            <person name="Meinhardt L.W."/>
            <person name="Bailey B.A."/>
        </authorList>
    </citation>
    <scope>NUCLEOTIDE SEQUENCE [LARGE SCALE GENOMIC DNA]</scope>
    <source>
        <strain evidence="11 12">CT2</strain>
    </source>
</reference>
<comment type="cofactor">
    <cofactor evidence="1">
        <name>Zn(2+)</name>
        <dbReference type="ChEBI" id="CHEBI:29105"/>
    </cofactor>
</comment>
<dbReference type="OrthoDB" id="2214at2759"/>
<keyword evidence="2" id="KW-0031">Aminopeptidase</keyword>
<evidence type="ECO:0000259" key="10">
    <source>
        <dbReference type="Pfam" id="PF04389"/>
    </source>
</evidence>
<dbReference type="PANTHER" id="PTHR12147">
    <property type="entry name" value="METALLOPEPTIDASE M28 FAMILY MEMBER"/>
    <property type="match status" value="1"/>
</dbReference>
<dbReference type="EC" id="3.4.-.-" evidence="9"/>